<evidence type="ECO:0000259" key="1">
    <source>
        <dbReference type="Pfam" id="PF12697"/>
    </source>
</evidence>
<proteinExistence type="predicted"/>
<dbReference type="InterPro" id="IPR000073">
    <property type="entry name" value="AB_hydrolase_1"/>
</dbReference>
<keyword evidence="3" id="KW-1185">Reference proteome</keyword>
<dbReference type="InterPro" id="IPR050471">
    <property type="entry name" value="AB_hydrolase"/>
</dbReference>
<accession>A0ABV5MBH4</accession>
<dbReference type="Pfam" id="PF12697">
    <property type="entry name" value="Abhydrolase_6"/>
    <property type="match status" value="1"/>
</dbReference>
<comment type="caution">
    <text evidence="2">The sequence shown here is derived from an EMBL/GenBank/DDBJ whole genome shotgun (WGS) entry which is preliminary data.</text>
</comment>
<dbReference type="RefSeq" id="WP_223102204.1">
    <property type="nucleotide sequence ID" value="NZ_CP061913.1"/>
</dbReference>
<gene>
    <name evidence="2" type="ORF">ACFFTR_24090</name>
</gene>
<evidence type="ECO:0000313" key="3">
    <source>
        <dbReference type="Proteomes" id="UP001589608"/>
    </source>
</evidence>
<name>A0ABV5MBH4_9ACTN</name>
<keyword evidence="2" id="KW-0378">Hydrolase</keyword>
<dbReference type="PANTHER" id="PTHR43433">
    <property type="entry name" value="HYDROLASE, ALPHA/BETA FOLD FAMILY PROTEIN"/>
    <property type="match status" value="1"/>
</dbReference>
<dbReference type="Gene3D" id="3.40.50.1820">
    <property type="entry name" value="alpha/beta hydrolase"/>
    <property type="match status" value="1"/>
</dbReference>
<dbReference type="EMBL" id="JBHMCA010000046">
    <property type="protein sequence ID" value="MFB9446175.1"/>
    <property type="molecule type" value="Genomic_DNA"/>
</dbReference>
<protein>
    <submittedName>
        <fullName evidence="2">Alpha/beta fold hydrolase</fullName>
    </submittedName>
</protein>
<dbReference type="InterPro" id="IPR029058">
    <property type="entry name" value="AB_hydrolase_fold"/>
</dbReference>
<dbReference type="GO" id="GO:0016787">
    <property type="term" value="F:hydrolase activity"/>
    <property type="evidence" value="ECO:0007669"/>
    <property type="project" value="UniProtKB-KW"/>
</dbReference>
<feature type="domain" description="AB hydrolase-1" evidence="1">
    <location>
        <begin position="40"/>
        <end position="234"/>
    </location>
</feature>
<dbReference type="Proteomes" id="UP001589608">
    <property type="component" value="Unassembled WGS sequence"/>
</dbReference>
<organism evidence="2 3">
    <name type="scientific">Dactylosporangium vinaceum</name>
    <dbReference type="NCBI Taxonomy" id="53362"/>
    <lineage>
        <taxon>Bacteria</taxon>
        <taxon>Bacillati</taxon>
        <taxon>Actinomycetota</taxon>
        <taxon>Actinomycetes</taxon>
        <taxon>Micromonosporales</taxon>
        <taxon>Micromonosporaceae</taxon>
        <taxon>Dactylosporangium</taxon>
    </lineage>
</organism>
<dbReference type="SUPFAM" id="SSF53474">
    <property type="entry name" value="alpha/beta-Hydrolases"/>
    <property type="match status" value="1"/>
</dbReference>
<reference evidence="2 3" key="1">
    <citation type="submission" date="2024-09" db="EMBL/GenBank/DDBJ databases">
        <authorList>
            <person name="Sun Q."/>
            <person name="Mori K."/>
        </authorList>
    </citation>
    <scope>NUCLEOTIDE SEQUENCE [LARGE SCALE GENOMIC DNA]</scope>
    <source>
        <strain evidence="2 3">JCM 3307</strain>
    </source>
</reference>
<evidence type="ECO:0000313" key="2">
    <source>
        <dbReference type="EMBL" id="MFB9446175.1"/>
    </source>
</evidence>
<dbReference type="PANTHER" id="PTHR43433:SF5">
    <property type="entry name" value="AB HYDROLASE-1 DOMAIN-CONTAINING PROTEIN"/>
    <property type="match status" value="1"/>
</dbReference>
<sequence>MPTVTSADGTPIGYDTTGRGPALILVDGAMCLRAGGPMPLLAKHLQDHFEVYCYDRRGRGESGDTGPYAVAREVEDLQTVVAAAGGSARVHTMSSGAAIGLAAAAQGTGITALTAYEPPFGSDSPEYTAELTRLLASGARGDAVALFMAKVGLPAPVIDHMRLAPGFASLEAIAPTLAYDDAALREPLDWSAIRVPCTIVAGGASPEFLQHAARTTAERIPGAALEVLEGQDHNVDAAALAPLLITLLS</sequence>